<keyword evidence="3" id="KW-1185">Reference proteome</keyword>
<reference evidence="3" key="1">
    <citation type="journal article" date="2019" name="Int. J. Syst. Evol. Microbiol.">
        <title>The Global Catalogue of Microorganisms (GCM) 10K type strain sequencing project: providing services to taxonomists for standard genome sequencing and annotation.</title>
        <authorList>
            <consortium name="The Broad Institute Genomics Platform"/>
            <consortium name="The Broad Institute Genome Sequencing Center for Infectious Disease"/>
            <person name="Wu L."/>
            <person name="Ma J."/>
        </authorList>
    </citation>
    <scope>NUCLEOTIDE SEQUENCE [LARGE SCALE GENOMIC DNA]</scope>
    <source>
        <strain evidence="3">JCM 12125</strain>
    </source>
</reference>
<dbReference type="EMBL" id="JBHSLF010000018">
    <property type="protein sequence ID" value="MFC5344180.1"/>
    <property type="molecule type" value="Genomic_DNA"/>
</dbReference>
<dbReference type="InterPro" id="IPR036812">
    <property type="entry name" value="NAD(P)_OxRdtase_dom_sf"/>
</dbReference>
<feature type="domain" description="NADP-dependent oxidoreductase" evidence="1">
    <location>
        <begin position="18"/>
        <end position="320"/>
    </location>
</feature>
<proteinExistence type="predicted"/>
<evidence type="ECO:0000313" key="3">
    <source>
        <dbReference type="Proteomes" id="UP001596152"/>
    </source>
</evidence>
<dbReference type="PANTHER" id="PTHR43364:SF6">
    <property type="entry name" value="OXIDOREDUCTASE-RELATED"/>
    <property type="match status" value="1"/>
</dbReference>
<dbReference type="Gene3D" id="3.20.20.100">
    <property type="entry name" value="NADP-dependent oxidoreductase domain"/>
    <property type="match status" value="1"/>
</dbReference>
<dbReference type="Pfam" id="PF00248">
    <property type="entry name" value="Aldo_ket_red"/>
    <property type="match status" value="1"/>
</dbReference>
<dbReference type="Proteomes" id="UP001596152">
    <property type="component" value="Unassembled WGS sequence"/>
</dbReference>
<dbReference type="SUPFAM" id="SSF51430">
    <property type="entry name" value="NAD(P)-linked oxidoreductase"/>
    <property type="match status" value="1"/>
</dbReference>
<protein>
    <submittedName>
        <fullName evidence="2">Aldo/keto reductase</fullName>
    </submittedName>
</protein>
<accession>A0ABW0FR24</accession>
<dbReference type="PANTHER" id="PTHR43364">
    <property type="entry name" value="NADH-SPECIFIC METHYLGLYOXAL REDUCTASE-RELATED"/>
    <property type="match status" value="1"/>
</dbReference>
<evidence type="ECO:0000313" key="2">
    <source>
        <dbReference type="EMBL" id="MFC5344180.1"/>
    </source>
</evidence>
<dbReference type="InterPro" id="IPR050523">
    <property type="entry name" value="AKR_Detox_Biosynth"/>
</dbReference>
<evidence type="ECO:0000259" key="1">
    <source>
        <dbReference type="Pfam" id="PF00248"/>
    </source>
</evidence>
<organism evidence="2 3">
    <name type="scientific">Brevundimonas staleyi</name>
    <dbReference type="NCBI Taxonomy" id="74326"/>
    <lineage>
        <taxon>Bacteria</taxon>
        <taxon>Pseudomonadati</taxon>
        <taxon>Pseudomonadota</taxon>
        <taxon>Alphaproteobacteria</taxon>
        <taxon>Caulobacterales</taxon>
        <taxon>Caulobacteraceae</taxon>
        <taxon>Brevundimonas</taxon>
    </lineage>
</organism>
<gene>
    <name evidence="2" type="ORF">ACFPIE_09660</name>
</gene>
<dbReference type="InterPro" id="IPR023210">
    <property type="entry name" value="NADP_OxRdtase_dom"/>
</dbReference>
<dbReference type="CDD" id="cd19081">
    <property type="entry name" value="AKR_AKR9C1"/>
    <property type="match status" value="1"/>
</dbReference>
<dbReference type="RefSeq" id="WP_374037278.1">
    <property type="nucleotide sequence ID" value="NZ_CP169082.1"/>
</dbReference>
<sequence>MSDLKKRALGKSGLETAPLVFGGNVFGWTIDRERSFEILDAFVDAGFNAIDTADVYSRWVPGNAGGESETIIGEWLKARGRRDDVLILTKVGSSMGQNGDDARNDLSPVWIERAVEDSLRRLQTDVIDLYQSHWMDPATPHEATLEAYDRLIKAGKVRAIGASNFDASNLKAALDLSKTGLPRYETIQPHYNLYSRSTFEGPLQDLAVAEGIGVITYFSLEAGFLTGKYKSMAEAESSKRGIGILKDHFDARGVRILAVLDAVAKRNEATPAQVALAWLLTRPGVTAPIVSATSIDQLNDTLKAATLVLSEQDVKDLTKASDA</sequence>
<comment type="caution">
    <text evidence="2">The sequence shown here is derived from an EMBL/GenBank/DDBJ whole genome shotgun (WGS) entry which is preliminary data.</text>
</comment>
<name>A0ABW0FR24_9CAUL</name>